<dbReference type="Proteomes" id="UP000008810">
    <property type="component" value="Chromosome 3"/>
</dbReference>
<evidence type="ECO:0000313" key="2">
    <source>
        <dbReference type="EnsemblPlants" id="PNT67211"/>
    </source>
</evidence>
<organism evidence="1">
    <name type="scientific">Brachypodium distachyon</name>
    <name type="common">Purple false brome</name>
    <name type="synonym">Trachynia distachya</name>
    <dbReference type="NCBI Taxonomy" id="15368"/>
    <lineage>
        <taxon>Eukaryota</taxon>
        <taxon>Viridiplantae</taxon>
        <taxon>Streptophyta</taxon>
        <taxon>Embryophyta</taxon>
        <taxon>Tracheophyta</taxon>
        <taxon>Spermatophyta</taxon>
        <taxon>Magnoliopsida</taxon>
        <taxon>Liliopsida</taxon>
        <taxon>Poales</taxon>
        <taxon>Poaceae</taxon>
        <taxon>BOP clade</taxon>
        <taxon>Pooideae</taxon>
        <taxon>Stipodae</taxon>
        <taxon>Brachypodieae</taxon>
        <taxon>Brachypodium</taxon>
    </lineage>
</organism>
<dbReference type="AlphaFoldDB" id="A0A2K2CYW5"/>
<accession>A0A2K2CYW5</accession>
<gene>
    <name evidence="1" type="ORF">BRADI_3g22689v3</name>
</gene>
<dbReference type="InParanoid" id="A0A2K2CYW5"/>
<evidence type="ECO:0000313" key="1">
    <source>
        <dbReference type="EMBL" id="PNT67211.1"/>
    </source>
</evidence>
<keyword evidence="3" id="KW-1185">Reference proteome</keyword>
<dbReference type="EnsemblPlants" id="PNT67211">
    <property type="protein sequence ID" value="PNT67211"/>
    <property type="gene ID" value="BRADI_3g22689v3"/>
</dbReference>
<evidence type="ECO:0000313" key="3">
    <source>
        <dbReference type="Proteomes" id="UP000008810"/>
    </source>
</evidence>
<sequence length="50" mass="5323">MAVLPSRSPPPSFAPSIANSLPCLLYSPTVEVWIIGCVSVCRHLQVPSDS</sequence>
<dbReference type="Gramene" id="PNT67211">
    <property type="protein sequence ID" value="PNT67211"/>
    <property type="gene ID" value="BRADI_3g22689v3"/>
</dbReference>
<name>A0A2K2CYW5_BRADI</name>
<proteinExistence type="predicted"/>
<protein>
    <submittedName>
        <fullName evidence="1 2">Uncharacterized protein</fullName>
    </submittedName>
</protein>
<reference evidence="2" key="3">
    <citation type="submission" date="2018-08" db="UniProtKB">
        <authorList>
            <consortium name="EnsemblPlants"/>
        </authorList>
    </citation>
    <scope>IDENTIFICATION</scope>
    <source>
        <strain evidence="2">cv. Bd21</strain>
    </source>
</reference>
<dbReference type="EMBL" id="CM000882">
    <property type="protein sequence ID" value="PNT67211.1"/>
    <property type="molecule type" value="Genomic_DNA"/>
</dbReference>
<reference evidence="1 2" key="1">
    <citation type="journal article" date="2010" name="Nature">
        <title>Genome sequencing and analysis of the model grass Brachypodium distachyon.</title>
        <authorList>
            <consortium name="International Brachypodium Initiative"/>
        </authorList>
    </citation>
    <scope>NUCLEOTIDE SEQUENCE [LARGE SCALE GENOMIC DNA]</scope>
    <source>
        <strain evidence="1 2">Bd21</strain>
    </source>
</reference>
<reference evidence="1" key="2">
    <citation type="submission" date="2017-06" db="EMBL/GenBank/DDBJ databases">
        <title>WGS assembly of Brachypodium distachyon.</title>
        <authorList>
            <consortium name="The International Brachypodium Initiative"/>
            <person name="Lucas S."/>
            <person name="Harmon-Smith M."/>
            <person name="Lail K."/>
            <person name="Tice H."/>
            <person name="Grimwood J."/>
            <person name="Bruce D."/>
            <person name="Barry K."/>
            <person name="Shu S."/>
            <person name="Lindquist E."/>
            <person name="Wang M."/>
            <person name="Pitluck S."/>
            <person name="Vogel J.P."/>
            <person name="Garvin D.F."/>
            <person name="Mockler T.C."/>
            <person name="Schmutz J."/>
            <person name="Rokhsar D."/>
            <person name="Bevan M.W."/>
        </authorList>
    </citation>
    <scope>NUCLEOTIDE SEQUENCE</scope>
    <source>
        <strain evidence="1">Bd21</strain>
    </source>
</reference>